<feature type="domain" description="EGF-like" evidence="5">
    <location>
        <begin position="447"/>
        <end position="483"/>
    </location>
</feature>
<evidence type="ECO:0000313" key="6">
    <source>
        <dbReference type="EMBL" id="WAR32017.1"/>
    </source>
</evidence>
<proteinExistence type="predicted"/>
<dbReference type="PROSITE" id="PS01187">
    <property type="entry name" value="EGF_CA"/>
    <property type="match status" value="1"/>
</dbReference>
<dbReference type="SUPFAM" id="SSF57196">
    <property type="entry name" value="EGF/Laminin"/>
    <property type="match status" value="2"/>
</dbReference>
<keyword evidence="1 4" id="KW-0245">EGF-like domain</keyword>
<evidence type="ECO:0000256" key="4">
    <source>
        <dbReference type="PROSITE-ProRule" id="PRU00076"/>
    </source>
</evidence>
<dbReference type="PROSITE" id="PS50026">
    <property type="entry name" value="EGF_3"/>
    <property type="match status" value="2"/>
</dbReference>
<dbReference type="EMBL" id="CP111028">
    <property type="protein sequence ID" value="WAR32017.1"/>
    <property type="molecule type" value="Genomic_DNA"/>
</dbReference>
<evidence type="ECO:0000256" key="3">
    <source>
        <dbReference type="ARBA" id="ARBA00023157"/>
    </source>
</evidence>
<keyword evidence="2" id="KW-0677">Repeat</keyword>
<reference evidence="6" key="1">
    <citation type="submission" date="2022-11" db="EMBL/GenBank/DDBJ databases">
        <title>Centuries of genome instability and evolution in soft-shell clam transmissible cancer (bioRxiv).</title>
        <authorList>
            <person name="Hart S.F.M."/>
            <person name="Yonemitsu M.A."/>
            <person name="Giersch R.M."/>
            <person name="Beal B.F."/>
            <person name="Arriagada G."/>
            <person name="Davis B.W."/>
            <person name="Ostrander E.A."/>
            <person name="Goff S.P."/>
            <person name="Metzger M.J."/>
        </authorList>
    </citation>
    <scope>NUCLEOTIDE SEQUENCE</scope>
    <source>
        <strain evidence="6">MELC-2E11</strain>
        <tissue evidence="6">Siphon/mantle</tissue>
    </source>
</reference>
<sequence length="833" mass="91582">MTGMGMSVLCDQRALVQDNIFTRVYILSNTFQKIERETQHRVRLKSMLDLDNATNYKRYRTVGILAMKQPACMLELAASSVAMQDFNLTLGMQIRSNARDISGGAWTNNQNATQSLALLFKLLYMRVLLAPKSTSTKARAITVVVKVTEYYQDNHAFERVAKLENGLAGNQMTDTCQKPEPPENGALACDTWAGGKYCVVQCGEGFVIEDSTFDSLLTCSDNSGMFTGIGEDQIVPSCTAESSNPFFNYKIEEYYYFDGNCNESTTEIQEHFIEALLAGLGDICSANVCDIEIVEVICPDSDEARRRRSSDSATVILNVEEADSTNLKTTDVKSVLAACFSHCQGKLNACPPGYFSANGVLPCSPCDTGNFASTFGSVECSVCPGPTTTKPGDGFSGRLTSFNVWDYKPISDDTRNCFSENEGNIFSWKQFADAEGHFAVSISQCDDYDNCQSAPCLNGGTCYDKIESFTCSCMQGFDGVKCEQNIDDCDMNSCQNEATCEDGIDTYICDCGVHYTGEFCEIFVVNGSWSAWGDWGECSVTCGRGQRSRYRQCDNPVPENGGFDCVGENEKVEPCALPDDCIYECNEDPEDPENGAINCSWTSNVTKECFPFCQDGFAFDSDEFLDHIECGPNTGFTWNIRNEDNPKAQIPSCTEAKLAEDNIMRYSGEYEIVNGDSSSADNSSLRPAVKLKVESLVEELDCVVSGTCNVKVPCGSGNYPDDFFCERCPRGTYQDEIGQLDCKPCPDGWTTAGMQTRNISLCNDSFIITGLVVKATCIVEDGQRKSAHIHADTAIPERLGISNMHGVKCIMAKVMLMKMTLLKNQYEGLPDNN</sequence>
<organism evidence="6 7">
    <name type="scientific">Mya arenaria</name>
    <name type="common">Soft-shell clam</name>
    <dbReference type="NCBI Taxonomy" id="6604"/>
    <lineage>
        <taxon>Eukaryota</taxon>
        <taxon>Metazoa</taxon>
        <taxon>Spiralia</taxon>
        <taxon>Lophotrochozoa</taxon>
        <taxon>Mollusca</taxon>
        <taxon>Bivalvia</taxon>
        <taxon>Autobranchia</taxon>
        <taxon>Heteroconchia</taxon>
        <taxon>Euheterodonta</taxon>
        <taxon>Imparidentia</taxon>
        <taxon>Neoheterodontei</taxon>
        <taxon>Myida</taxon>
        <taxon>Myoidea</taxon>
        <taxon>Myidae</taxon>
        <taxon>Mya</taxon>
    </lineage>
</organism>
<feature type="domain" description="EGF-like" evidence="5">
    <location>
        <begin position="485"/>
        <end position="521"/>
    </location>
</feature>
<dbReference type="Pfam" id="PF07699">
    <property type="entry name" value="Ephrin_rec_like"/>
    <property type="match status" value="2"/>
</dbReference>
<gene>
    <name evidence="6" type="ORF">MAR_034559</name>
</gene>
<dbReference type="InterPro" id="IPR051022">
    <property type="entry name" value="Notch_Cell-Fate_Det"/>
</dbReference>
<dbReference type="InterPro" id="IPR018097">
    <property type="entry name" value="EGF_Ca-bd_CS"/>
</dbReference>
<evidence type="ECO:0000259" key="5">
    <source>
        <dbReference type="PROSITE" id="PS50026"/>
    </source>
</evidence>
<dbReference type="Gene3D" id="2.10.50.10">
    <property type="entry name" value="Tumor Necrosis Factor Receptor, subunit A, domain 2"/>
    <property type="match status" value="1"/>
</dbReference>
<dbReference type="SMART" id="SM00209">
    <property type="entry name" value="TSP1"/>
    <property type="match status" value="1"/>
</dbReference>
<evidence type="ECO:0000256" key="1">
    <source>
        <dbReference type="ARBA" id="ARBA00022536"/>
    </source>
</evidence>
<dbReference type="CDD" id="cd00054">
    <property type="entry name" value="EGF_CA"/>
    <property type="match status" value="2"/>
</dbReference>
<evidence type="ECO:0000313" key="7">
    <source>
        <dbReference type="Proteomes" id="UP001164746"/>
    </source>
</evidence>
<dbReference type="InterPro" id="IPR000152">
    <property type="entry name" value="EGF-type_Asp/Asn_hydroxyl_site"/>
</dbReference>
<name>A0ABY7GC98_MYAAR</name>
<dbReference type="Gene3D" id="2.20.100.10">
    <property type="entry name" value="Thrombospondin type-1 (TSP1) repeat"/>
    <property type="match status" value="1"/>
</dbReference>
<feature type="disulfide bond" evidence="4">
    <location>
        <begin position="473"/>
        <end position="482"/>
    </location>
</feature>
<dbReference type="Gene3D" id="2.10.25.10">
    <property type="entry name" value="Laminin"/>
    <property type="match status" value="2"/>
</dbReference>
<evidence type="ECO:0000256" key="2">
    <source>
        <dbReference type="ARBA" id="ARBA00022737"/>
    </source>
</evidence>
<dbReference type="Proteomes" id="UP001164746">
    <property type="component" value="Chromosome 17"/>
</dbReference>
<dbReference type="InterPro" id="IPR013032">
    <property type="entry name" value="EGF-like_CS"/>
</dbReference>
<dbReference type="SMART" id="SM00181">
    <property type="entry name" value="EGF"/>
    <property type="match status" value="3"/>
</dbReference>
<comment type="caution">
    <text evidence="4">Lacks conserved residue(s) required for the propagation of feature annotation.</text>
</comment>
<accession>A0ABY7GC98</accession>
<feature type="disulfide bond" evidence="4">
    <location>
        <begin position="511"/>
        <end position="520"/>
    </location>
</feature>
<dbReference type="InterPro" id="IPR011641">
    <property type="entry name" value="Tyr-kin_ephrin_A/B_rcpt-like"/>
</dbReference>
<dbReference type="PANTHER" id="PTHR24049">
    <property type="entry name" value="CRUMBS FAMILY MEMBER"/>
    <property type="match status" value="1"/>
</dbReference>
<dbReference type="PROSITE" id="PS50092">
    <property type="entry name" value="TSP1"/>
    <property type="match status" value="1"/>
</dbReference>
<protein>
    <submittedName>
        <fullName evidence="6">NOTCH-like protein</fullName>
    </submittedName>
</protein>
<dbReference type="InterPro" id="IPR036383">
    <property type="entry name" value="TSP1_rpt_sf"/>
</dbReference>
<dbReference type="InterPro" id="IPR001881">
    <property type="entry name" value="EGF-like_Ca-bd_dom"/>
</dbReference>
<dbReference type="Pfam" id="PF00008">
    <property type="entry name" value="EGF"/>
    <property type="match status" value="1"/>
</dbReference>
<dbReference type="PRINTS" id="PR01705">
    <property type="entry name" value="TSP1REPEAT"/>
</dbReference>
<dbReference type="InterPro" id="IPR000884">
    <property type="entry name" value="TSP1_rpt"/>
</dbReference>
<dbReference type="PANTHER" id="PTHR24049:SF29">
    <property type="entry name" value="EGF-LIKE DOMAIN-CONTAINING PROTEIN"/>
    <property type="match status" value="1"/>
</dbReference>
<keyword evidence="3 4" id="KW-1015">Disulfide bond</keyword>
<dbReference type="Pfam" id="PF12661">
    <property type="entry name" value="hEGF"/>
    <property type="match status" value="1"/>
</dbReference>
<dbReference type="SMART" id="SM00179">
    <property type="entry name" value="EGF_CA"/>
    <property type="match status" value="2"/>
</dbReference>
<dbReference type="SUPFAM" id="SSF82895">
    <property type="entry name" value="TSP-1 type 1 repeat"/>
    <property type="match status" value="1"/>
</dbReference>
<dbReference type="Pfam" id="PF00090">
    <property type="entry name" value="TSP_1"/>
    <property type="match status" value="1"/>
</dbReference>
<dbReference type="PROSITE" id="PS00022">
    <property type="entry name" value="EGF_1"/>
    <property type="match status" value="2"/>
</dbReference>
<dbReference type="PROSITE" id="PS01186">
    <property type="entry name" value="EGF_2"/>
    <property type="match status" value="1"/>
</dbReference>
<dbReference type="PROSITE" id="PS00010">
    <property type="entry name" value="ASX_HYDROXYL"/>
    <property type="match status" value="2"/>
</dbReference>
<dbReference type="SMART" id="SM01411">
    <property type="entry name" value="Ephrin_rec_like"/>
    <property type="match status" value="2"/>
</dbReference>
<keyword evidence="7" id="KW-1185">Reference proteome</keyword>
<dbReference type="InterPro" id="IPR000742">
    <property type="entry name" value="EGF"/>
</dbReference>